<evidence type="ECO:0000256" key="3">
    <source>
        <dbReference type="SAM" id="MobiDB-lite"/>
    </source>
</evidence>
<dbReference type="PANTHER" id="PTHR16222:SF24">
    <property type="entry name" value="ADP-RIBOSYLHYDROLASE ARH3"/>
    <property type="match status" value="1"/>
</dbReference>
<organism evidence="4 5">
    <name type="scientific">Catenulispora yoronensis</name>
    <dbReference type="NCBI Taxonomy" id="450799"/>
    <lineage>
        <taxon>Bacteria</taxon>
        <taxon>Bacillati</taxon>
        <taxon>Actinomycetota</taxon>
        <taxon>Actinomycetes</taxon>
        <taxon>Catenulisporales</taxon>
        <taxon>Catenulisporaceae</taxon>
        <taxon>Catenulispora</taxon>
    </lineage>
</organism>
<feature type="region of interest" description="Disordered" evidence="3">
    <location>
        <begin position="21"/>
        <end position="40"/>
    </location>
</feature>
<accession>A0ABN2TVI8</accession>
<dbReference type="InterPro" id="IPR036705">
    <property type="entry name" value="Ribosyl_crysJ1_sf"/>
</dbReference>
<comment type="similarity">
    <text evidence="1">Belongs to the ADP-ribosylglycohydrolase family.</text>
</comment>
<name>A0ABN2TVI8_9ACTN</name>
<reference evidence="4 5" key="1">
    <citation type="journal article" date="2019" name="Int. J. Syst. Evol. Microbiol.">
        <title>The Global Catalogue of Microorganisms (GCM) 10K type strain sequencing project: providing services to taxonomists for standard genome sequencing and annotation.</title>
        <authorList>
            <consortium name="The Broad Institute Genomics Platform"/>
            <consortium name="The Broad Institute Genome Sequencing Center for Infectious Disease"/>
            <person name="Wu L."/>
            <person name="Ma J."/>
        </authorList>
    </citation>
    <scope>NUCLEOTIDE SEQUENCE [LARGE SCALE GENOMIC DNA]</scope>
    <source>
        <strain evidence="4 5">JCM 16014</strain>
    </source>
</reference>
<dbReference type="InterPro" id="IPR005502">
    <property type="entry name" value="Ribosyl_crysJ1"/>
</dbReference>
<evidence type="ECO:0000256" key="2">
    <source>
        <dbReference type="ARBA" id="ARBA00022801"/>
    </source>
</evidence>
<dbReference type="Gene3D" id="1.10.4080.10">
    <property type="entry name" value="ADP-ribosylation/Crystallin J1"/>
    <property type="match status" value="1"/>
</dbReference>
<dbReference type="InterPro" id="IPR050792">
    <property type="entry name" value="ADP-ribosylglycohydrolase"/>
</dbReference>
<evidence type="ECO:0000313" key="5">
    <source>
        <dbReference type="Proteomes" id="UP001500751"/>
    </source>
</evidence>
<proteinExistence type="inferred from homology"/>
<dbReference type="PANTHER" id="PTHR16222">
    <property type="entry name" value="ADP-RIBOSYLGLYCOHYDROLASE"/>
    <property type="match status" value="1"/>
</dbReference>
<protein>
    <recommendedName>
        <fullName evidence="6">ADP-ribosylglycohydrolase</fullName>
    </recommendedName>
</protein>
<dbReference type="Pfam" id="PF03747">
    <property type="entry name" value="ADP_ribosyl_GH"/>
    <property type="match status" value="1"/>
</dbReference>
<keyword evidence="2" id="KW-0378">Hydrolase</keyword>
<evidence type="ECO:0008006" key="6">
    <source>
        <dbReference type="Google" id="ProtNLM"/>
    </source>
</evidence>
<keyword evidence="5" id="KW-1185">Reference proteome</keyword>
<evidence type="ECO:0000256" key="1">
    <source>
        <dbReference type="ARBA" id="ARBA00010702"/>
    </source>
</evidence>
<evidence type="ECO:0000313" key="4">
    <source>
        <dbReference type="EMBL" id="GAA2021631.1"/>
    </source>
</evidence>
<comment type="caution">
    <text evidence="4">The sequence shown here is derived from an EMBL/GenBank/DDBJ whole genome shotgun (WGS) entry which is preliminary data.</text>
</comment>
<sequence>MSDFVPTPEQQRIIDEAHRHHEEAMRNPSARRPAPPLRDGEFALGLTADGKLQAGGGRPITPPDPNAPLVPSREVRADRAAGALIGAACGDALGVPYEFQPTLSDDQQPVMRGGGLGPYAPGEYSDDTQMQVVIAQVAATGLALDDDPAQRAIAEGFIGWAAGGASDIGAQTRRVLYTARTAGGDALEAIRMASTQLHAQTGRSAGNGSLMRTGVVGLGFLNGSDAVYRCRDAARAISGLTHYDPLAGDACVLWSEGVRKAVLASGPGLWRFGGVRDAIHLLPFERQEQWRSWLDEAQEKPPHAFQPNGYVVSALQAAWSAIYHTRIPERPEDHFRLAVEAAVRAGDDTDTVAAIAGVLLGAAWGRAAIPVEWQQRVHGWPGLRVDDLASLAERIIG</sequence>
<dbReference type="RefSeq" id="WP_344665083.1">
    <property type="nucleotide sequence ID" value="NZ_BAAAQN010000007.1"/>
</dbReference>
<gene>
    <name evidence="4" type="ORF">GCM10009839_18440</name>
</gene>
<dbReference type="SUPFAM" id="SSF101478">
    <property type="entry name" value="ADP-ribosylglycohydrolase"/>
    <property type="match status" value="1"/>
</dbReference>
<dbReference type="EMBL" id="BAAAQN010000007">
    <property type="protein sequence ID" value="GAA2021631.1"/>
    <property type="molecule type" value="Genomic_DNA"/>
</dbReference>
<dbReference type="Proteomes" id="UP001500751">
    <property type="component" value="Unassembled WGS sequence"/>
</dbReference>